<dbReference type="EMBL" id="CAJOBI010040964">
    <property type="protein sequence ID" value="CAF4324078.1"/>
    <property type="molecule type" value="Genomic_DNA"/>
</dbReference>
<gene>
    <name evidence="1" type="ORF">SMN809_LOCUS27081</name>
</gene>
<evidence type="ECO:0000313" key="1">
    <source>
        <dbReference type="EMBL" id="CAF4324078.1"/>
    </source>
</evidence>
<feature type="non-terminal residue" evidence="1">
    <location>
        <position position="1"/>
    </location>
</feature>
<name>A0A8S2U573_9BILA</name>
<dbReference type="AlphaFoldDB" id="A0A8S2U573"/>
<accession>A0A8S2U573</accession>
<reference evidence="1" key="1">
    <citation type="submission" date="2021-02" db="EMBL/GenBank/DDBJ databases">
        <authorList>
            <person name="Nowell W R."/>
        </authorList>
    </citation>
    <scope>NUCLEOTIDE SEQUENCE</scope>
</reference>
<proteinExistence type="predicted"/>
<sequence>SSIFPSLYSSLVNEKISNINNELENNCFFPDDYKCSKLSTMIRWQSNAENLNVNSNSSNQEIPIAESYLPDDFL</sequence>
<comment type="caution">
    <text evidence="1">The sequence shown here is derived from an EMBL/GenBank/DDBJ whole genome shotgun (WGS) entry which is preliminary data.</text>
</comment>
<protein>
    <submittedName>
        <fullName evidence="1">Uncharacterized protein</fullName>
    </submittedName>
</protein>
<organism evidence="1 2">
    <name type="scientific">Rotaria magnacalcarata</name>
    <dbReference type="NCBI Taxonomy" id="392030"/>
    <lineage>
        <taxon>Eukaryota</taxon>
        <taxon>Metazoa</taxon>
        <taxon>Spiralia</taxon>
        <taxon>Gnathifera</taxon>
        <taxon>Rotifera</taxon>
        <taxon>Eurotatoria</taxon>
        <taxon>Bdelloidea</taxon>
        <taxon>Philodinida</taxon>
        <taxon>Philodinidae</taxon>
        <taxon>Rotaria</taxon>
    </lineage>
</organism>
<dbReference type="Proteomes" id="UP000676336">
    <property type="component" value="Unassembled WGS sequence"/>
</dbReference>
<evidence type="ECO:0000313" key="2">
    <source>
        <dbReference type="Proteomes" id="UP000676336"/>
    </source>
</evidence>